<feature type="compositionally biased region" description="Polar residues" evidence="1">
    <location>
        <begin position="30"/>
        <end position="62"/>
    </location>
</feature>
<dbReference type="EMBL" id="LT558131">
    <property type="protein sequence ID" value="SAM84895.1"/>
    <property type="molecule type" value="Genomic_DNA"/>
</dbReference>
<sequence>MTTTADDSLDAAAQLFLQHTTPTPPTTQTKSEPALSQSGSTSTPGIHTSHLTQASGSTTGKKNSPWLGANALCLVTIIYNSKSYQCALLPSRESAESDLANKLCKHPSSRFSQAHQGQAEVAAKRCTTGRGRSFCLLELICCWRTWMLPIW</sequence>
<name>A0A1K0GAH8_9BASI</name>
<protein>
    <submittedName>
        <fullName evidence="2">Uncharacterized protein</fullName>
    </submittedName>
</protein>
<proteinExistence type="predicted"/>
<organism evidence="2 3">
    <name type="scientific">Ustilago bromivora</name>
    <dbReference type="NCBI Taxonomy" id="307758"/>
    <lineage>
        <taxon>Eukaryota</taxon>
        <taxon>Fungi</taxon>
        <taxon>Dikarya</taxon>
        <taxon>Basidiomycota</taxon>
        <taxon>Ustilaginomycotina</taxon>
        <taxon>Ustilaginomycetes</taxon>
        <taxon>Ustilaginales</taxon>
        <taxon>Ustilaginaceae</taxon>
        <taxon>Ustilago</taxon>
    </lineage>
</organism>
<evidence type="ECO:0000313" key="3">
    <source>
        <dbReference type="Proteomes" id="UP000179920"/>
    </source>
</evidence>
<gene>
    <name evidence="2" type="ORF">UBRO_20859</name>
</gene>
<evidence type="ECO:0000313" key="2">
    <source>
        <dbReference type="EMBL" id="SAM84895.1"/>
    </source>
</evidence>
<evidence type="ECO:0000256" key="1">
    <source>
        <dbReference type="SAM" id="MobiDB-lite"/>
    </source>
</evidence>
<accession>A0A1K0GAH8</accession>
<feature type="region of interest" description="Disordered" evidence="1">
    <location>
        <begin position="19"/>
        <end position="65"/>
    </location>
</feature>
<reference evidence="3" key="1">
    <citation type="submission" date="2016-04" db="EMBL/GenBank/DDBJ databases">
        <authorList>
            <person name="Guldener U."/>
            <person name="Guldener U."/>
        </authorList>
    </citation>
    <scope>NUCLEOTIDE SEQUENCE [LARGE SCALE GENOMIC DNA]</scope>
    <source>
        <strain evidence="3">UB2112</strain>
    </source>
</reference>
<dbReference type="Proteomes" id="UP000179920">
    <property type="component" value="Chromosome XV"/>
</dbReference>
<dbReference type="AlphaFoldDB" id="A0A1K0GAH8"/>